<evidence type="ECO:0000313" key="5">
    <source>
        <dbReference type="EMBL" id="MXN17746.1"/>
    </source>
</evidence>
<dbReference type="CDD" id="cd07377">
    <property type="entry name" value="WHTH_GntR"/>
    <property type="match status" value="1"/>
</dbReference>
<dbReference type="PROSITE" id="PS50949">
    <property type="entry name" value="HTH_GNTR"/>
    <property type="match status" value="1"/>
</dbReference>
<evidence type="ECO:0000256" key="2">
    <source>
        <dbReference type="ARBA" id="ARBA00023125"/>
    </source>
</evidence>
<dbReference type="GO" id="GO:0003700">
    <property type="term" value="F:DNA-binding transcription factor activity"/>
    <property type="evidence" value="ECO:0007669"/>
    <property type="project" value="InterPro"/>
</dbReference>
<keyword evidence="2" id="KW-0238">DNA-binding</keyword>
<evidence type="ECO:0000256" key="1">
    <source>
        <dbReference type="ARBA" id="ARBA00023015"/>
    </source>
</evidence>
<dbReference type="Pfam" id="PF00392">
    <property type="entry name" value="GntR"/>
    <property type="match status" value="1"/>
</dbReference>
<dbReference type="SMART" id="SM00895">
    <property type="entry name" value="FCD"/>
    <property type="match status" value="1"/>
</dbReference>
<dbReference type="Gene3D" id="1.20.120.530">
    <property type="entry name" value="GntR ligand-binding domain-like"/>
    <property type="match status" value="1"/>
</dbReference>
<feature type="domain" description="HTH gntR-type" evidence="4">
    <location>
        <begin position="4"/>
        <end position="71"/>
    </location>
</feature>
<organism evidence="5 6">
    <name type="scientific">Pseudooceanicola albus</name>
    <dbReference type="NCBI Taxonomy" id="2692189"/>
    <lineage>
        <taxon>Bacteria</taxon>
        <taxon>Pseudomonadati</taxon>
        <taxon>Pseudomonadota</taxon>
        <taxon>Alphaproteobacteria</taxon>
        <taxon>Rhodobacterales</taxon>
        <taxon>Paracoccaceae</taxon>
        <taxon>Pseudooceanicola</taxon>
    </lineage>
</organism>
<dbReference type="AlphaFoldDB" id="A0A6L7G2T3"/>
<dbReference type="Proteomes" id="UP000477911">
    <property type="component" value="Unassembled WGS sequence"/>
</dbReference>
<proteinExistence type="predicted"/>
<dbReference type="SUPFAM" id="SSF46785">
    <property type="entry name" value="Winged helix' DNA-binding domain"/>
    <property type="match status" value="1"/>
</dbReference>
<dbReference type="RefSeq" id="WP_160893387.1">
    <property type="nucleotide sequence ID" value="NZ_WUMU01000006.1"/>
</dbReference>
<dbReference type="InterPro" id="IPR036388">
    <property type="entry name" value="WH-like_DNA-bd_sf"/>
</dbReference>
<evidence type="ECO:0000313" key="6">
    <source>
        <dbReference type="Proteomes" id="UP000477911"/>
    </source>
</evidence>
<comment type="caution">
    <text evidence="5">The sequence shown here is derived from an EMBL/GenBank/DDBJ whole genome shotgun (WGS) entry which is preliminary data.</text>
</comment>
<keyword evidence="3" id="KW-0804">Transcription</keyword>
<dbReference type="GO" id="GO:0003677">
    <property type="term" value="F:DNA binding"/>
    <property type="evidence" value="ECO:0007669"/>
    <property type="project" value="UniProtKB-KW"/>
</dbReference>
<gene>
    <name evidence="5" type="ORF">GR170_07870</name>
</gene>
<dbReference type="SUPFAM" id="SSF48008">
    <property type="entry name" value="GntR ligand-binding domain-like"/>
    <property type="match status" value="1"/>
</dbReference>
<dbReference type="EMBL" id="WUMU01000006">
    <property type="protein sequence ID" value="MXN17746.1"/>
    <property type="molecule type" value="Genomic_DNA"/>
</dbReference>
<dbReference type="SMART" id="SM00345">
    <property type="entry name" value="HTH_GNTR"/>
    <property type="match status" value="1"/>
</dbReference>
<evidence type="ECO:0000256" key="3">
    <source>
        <dbReference type="ARBA" id="ARBA00023163"/>
    </source>
</evidence>
<reference evidence="5 6" key="1">
    <citation type="submission" date="2019-12" db="EMBL/GenBank/DDBJ databases">
        <authorList>
            <person name="Li M."/>
        </authorList>
    </citation>
    <scope>NUCLEOTIDE SEQUENCE [LARGE SCALE GENOMIC DNA]</scope>
    <source>
        <strain evidence="5 6">GBMRC 2024</strain>
    </source>
</reference>
<dbReference type="Pfam" id="PF07729">
    <property type="entry name" value="FCD"/>
    <property type="match status" value="1"/>
</dbReference>
<dbReference type="Gene3D" id="1.10.10.10">
    <property type="entry name" value="Winged helix-like DNA-binding domain superfamily/Winged helix DNA-binding domain"/>
    <property type="match status" value="1"/>
</dbReference>
<accession>A0A6L7G2T3</accession>
<dbReference type="InterPro" id="IPR011711">
    <property type="entry name" value="GntR_C"/>
</dbReference>
<protein>
    <submittedName>
        <fullName evidence="5">GntR family transcriptional regulator</fullName>
    </submittedName>
</protein>
<dbReference type="PANTHER" id="PTHR43537">
    <property type="entry name" value="TRANSCRIPTIONAL REGULATOR, GNTR FAMILY"/>
    <property type="match status" value="1"/>
</dbReference>
<sequence length="210" mass="23287">MTSETLAQRAYSQIKQDILEGRIDVATPLSERLLAAQTGVSRIPLRNALARLEYEGLLSRVVNGGLMVQPVTMEQLLEIVQMRRLLEGAAAERAAGREITRALEDSRRVMSAYAAGAETAFDDFWIHDDQFHDAVARAAGLTLLPAILAEQRAIARRCTITRTHDSFTEQAREHLAVIDAITTGDGPAARAAMELHFDNVRARFLHWLGR</sequence>
<name>A0A6L7G2T3_9RHOB</name>
<keyword evidence="1" id="KW-0805">Transcription regulation</keyword>
<dbReference type="PRINTS" id="PR00035">
    <property type="entry name" value="HTHGNTR"/>
</dbReference>
<keyword evidence="6" id="KW-1185">Reference proteome</keyword>
<dbReference type="PANTHER" id="PTHR43537:SF24">
    <property type="entry name" value="GLUCONATE OPERON TRANSCRIPTIONAL REPRESSOR"/>
    <property type="match status" value="1"/>
</dbReference>
<dbReference type="InterPro" id="IPR000524">
    <property type="entry name" value="Tscrpt_reg_HTH_GntR"/>
</dbReference>
<dbReference type="InterPro" id="IPR036390">
    <property type="entry name" value="WH_DNA-bd_sf"/>
</dbReference>
<dbReference type="InterPro" id="IPR008920">
    <property type="entry name" value="TF_FadR/GntR_C"/>
</dbReference>
<evidence type="ECO:0000259" key="4">
    <source>
        <dbReference type="PROSITE" id="PS50949"/>
    </source>
</evidence>